<dbReference type="KEGG" id="ster:AOA14_11445"/>
<sequence>MTFLVAATAPAVTEVAARTPTDTLLFEGAVLLGVATLFVLIFRRLGLGAVLGYLIAGALVGPHGLGLVGGGESKLQIAEIGIAFLLFLVGLELHPRRLWQLRRAIFGLGLAQVVVTGLILTGLIFVTLGFSPAAALALGLPLALSSTAQVLPSLKSSGRINSPFGEKAFSILLFQDLAIVPMITIIAALSRAPADPSAPPGTLLALYTLLAIAGLVLAGRFVVNPLLRLVARYGERELFVVVGLLVVLASSALMHSLHVSTALGAFVAGVMLADSPYRHEIEADVEPFRLILLGLFFLAVGMVLDVNVILADPLRVLLLAAGLVAVKVVVLTLLVRAFGKSWKTALGLALLLSQGGEFGFLLFTQAADALLIAPEAASLFSAVVTLSMVSTPFLMLFARNLEFSPDRDGDELEGPDDAPRGSALVIGYGRFGQIVAQMLHAVDCSVTLIDKKPSQIELSGRFDTKVYFGDGLRLDLLRRAGAEEARVIIYCIDDATVDAEVLRPIVEAFPQAKILTRVFDRRQLMAIEGAGTAGAVREVFESSIALGLMALEKLDVDPRQMEDVEAALRQLDATRLAAQMDEGDLAAGKDHRFKPGGGRESASVLEKLRQRRQEAKAAARDEEAMQAADPESA</sequence>
<feature type="transmembrane region" description="Helical" evidence="11">
    <location>
        <begin position="376"/>
        <end position="397"/>
    </location>
</feature>
<dbReference type="STRING" id="1219058.AOA14_11445"/>
<gene>
    <name evidence="13" type="ORF">AOA14_11445</name>
</gene>
<evidence type="ECO:0000256" key="9">
    <source>
        <dbReference type="ARBA" id="ARBA00023136"/>
    </source>
</evidence>
<dbReference type="GO" id="GO:0015297">
    <property type="term" value="F:antiporter activity"/>
    <property type="evidence" value="ECO:0007669"/>
    <property type="project" value="UniProtKB-KW"/>
</dbReference>
<evidence type="ECO:0000256" key="6">
    <source>
        <dbReference type="ARBA" id="ARBA00022958"/>
    </source>
</evidence>
<evidence type="ECO:0000256" key="8">
    <source>
        <dbReference type="ARBA" id="ARBA00023065"/>
    </source>
</evidence>
<dbReference type="PROSITE" id="PS51201">
    <property type="entry name" value="RCK_N"/>
    <property type="match status" value="1"/>
</dbReference>
<evidence type="ECO:0000313" key="13">
    <source>
        <dbReference type="EMBL" id="AMU95220.1"/>
    </source>
</evidence>
<dbReference type="RefSeq" id="WP_062901899.1">
    <property type="nucleotide sequence ID" value="NZ_CP013342.1"/>
</dbReference>
<dbReference type="GO" id="GO:0012505">
    <property type="term" value="C:endomembrane system"/>
    <property type="evidence" value="ECO:0007669"/>
    <property type="project" value="UniProtKB-SubCell"/>
</dbReference>
<evidence type="ECO:0000313" key="14">
    <source>
        <dbReference type="Proteomes" id="UP000076234"/>
    </source>
</evidence>
<evidence type="ECO:0000256" key="7">
    <source>
        <dbReference type="ARBA" id="ARBA00022989"/>
    </source>
</evidence>
<feature type="transmembrane region" description="Helical" evidence="11">
    <location>
        <begin position="105"/>
        <end position="127"/>
    </location>
</feature>
<dbReference type="EMBL" id="CP013342">
    <property type="protein sequence ID" value="AMU95220.1"/>
    <property type="molecule type" value="Genomic_DNA"/>
</dbReference>
<accession>A0A142VZI0</accession>
<dbReference type="Pfam" id="PF00999">
    <property type="entry name" value="Na_H_Exchanger"/>
    <property type="match status" value="1"/>
</dbReference>
<keyword evidence="2" id="KW-0813">Transport</keyword>
<protein>
    <submittedName>
        <fullName evidence="13">Sodium:proton exchanger</fullName>
    </submittedName>
</protein>
<evidence type="ECO:0000256" key="2">
    <source>
        <dbReference type="ARBA" id="ARBA00022448"/>
    </source>
</evidence>
<dbReference type="GO" id="GO:0006813">
    <property type="term" value="P:potassium ion transport"/>
    <property type="evidence" value="ECO:0007669"/>
    <property type="project" value="UniProtKB-KW"/>
</dbReference>
<dbReference type="PANTHER" id="PTHR46157:SF8">
    <property type="entry name" value="GLUTATHIONE-REGULATED POTASSIUM-EFFLUX SYSTEM PROTEIN"/>
    <property type="match status" value="1"/>
</dbReference>
<evidence type="ECO:0000256" key="1">
    <source>
        <dbReference type="ARBA" id="ARBA00004127"/>
    </source>
</evidence>
<dbReference type="AlphaFoldDB" id="A0A142VZI0"/>
<keyword evidence="8" id="KW-0406">Ion transport</keyword>
<keyword evidence="9 11" id="KW-0472">Membrane</keyword>
<comment type="subcellular location">
    <subcellularLocation>
        <location evidence="1">Endomembrane system</location>
        <topology evidence="1">Multi-pass membrane protein</topology>
    </subcellularLocation>
</comment>
<feature type="transmembrane region" description="Helical" evidence="11">
    <location>
        <begin position="238"/>
        <end position="255"/>
    </location>
</feature>
<dbReference type="PANTHER" id="PTHR46157">
    <property type="entry name" value="K(+) EFFLUX ANTIPORTER 3, CHLOROPLASTIC"/>
    <property type="match status" value="1"/>
</dbReference>
<dbReference type="FunFam" id="3.40.50.720:FF:000036">
    <property type="entry name" value="Glutathione-regulated potassium-efflux system protein KefB"/>
    <property type="match status" value="1"/>
</dbReference>
<feature type="transmembrane region" description="Helical" evidence="11">
    <location>
        <begin position="290"/>
        <end position="310"/>
    </location>
</feature>
<dbReference type="Pfam" id="PF02254">
    <property type="entry name" value="TrkA_N"/>
    <property type="match status" value="1"/>
</dbReference>
<keyword evidence="3" id="KW-0050">Antiport</keyword>
<feature type="transmembrane region" description="Helical" evidence="11">
    <location>
        <begin position="171"/>
        <end position="192"/>
    </location>
</feature>
<organism evidence="13 14">
    <name type="scientific">Sphingopyxis terrae subsp. terrae NBRC 15098</name>
    <dbReference type="NCBI Taxonomy" id="1219058"/>
    <lineage>
        <taxon>Bacteria</taxon>
        <taxon>Pseudomonadati</taxon>
        <taxon>Pseudomonadota</taxon>
        <taxon>Alphaproteobacteria</taxon>
        <taxon>Sphingomonadales</taxon>
        <taxon>Sphingomonadaceae</taxon>
        <taxon>Sphingopyxis</taxon>
    </lineage>
</organism>
<feature type="transmembrane region" description="Helical" evidence="11">
    <location>
        <begin position="345"/>
        <end position="364"/>
    </location>
</feature>
<evidence type="ECO:0000256" key="3">
    <source>
        <dbReference type="ARBA" id="ARBA00022449"/>
    </source>
</evidence>
<keyword evidence="6" id="KW-0630">Potassium</keyword>
<dbReference type="InterPro" id="IPR036291">
    <property type="entry name" value="NAD(P)-bd_dom_sf"/>
</dbReference>
<feature type="transmembrane region" description="Helical" evidence="11">
    <location>
        <begin position="49"/>
        <end position="69"/>
    </location>
</feature>
<keyword evidence="5 11" id="KW-0812">Transmembrane</keyword>
<dbReference type="GO" id="GO:0005886">
    <property type="term" value="C:plasma membrane"/>
    <property type="evidence" value="ECO:0007669"/>
    <property type="project" value="TreeGrafter"/>
</dbReference>
<dbReference type="Gene3D" id="1.20.1530.20">
    <property type="match status" value="1"/>
</dbReference>
<evidence type="ECO:0000256" key="10">
    <source>
        <dbReference type="SAM" id="MobiDB-lite"/>
    </source>
</evidence>
<dbReference type="GO" id="GO:1902600">
    <property type="term" value="P:proton transmembrane transport"/>
    <property type="evidence" value="ECO:0007669"/>
    <property type="project" value="InterPro"/>
</dbReference>
<keyword evidence="7 11" id="KW-1133">Transmembrane helix</keyword>
<name>A0A142VZI0_9SPHN</name>
<feature type="transmembrane region" description="Helical" evidence="11">
    <location>
        <begin position="133"/>
        <end position="151"/>
    </location>
</feature>
<dbReference type="InterPro" id="IPR003148">
    <property type="entry name" value="RCK_N"/>
</dbReference>
<feature type="domain" description="RCK N-terminal" evidence="12">
    <location>
        <begin position="420"/>
        <end position="540"/>
    </location>
</feature>
<feature type="transmembrane region" description="Helical" evidence="11">
    <location>
        <begin position="75"/>
        <end position="93"/>
    </location>
</feature>
<dbReference type="SUPFAM" id="SSF51735">
    <property type="entry name" value="NAD(P)-binding Rossmann-fold domains"/>
    <property type="match status" value="1"/>
</dbReference>
<evidence type="ECO:0000256" key="5">
    <source>
        <dbReference type="ARBA" id="ARBA00022692"/>
    </source>
</evidence>
<feature type="transmembrane region" description="Helical" evidence="11">
    <location>
        <begin position="23"/>
        <end position="42"/>
    </location>
</feature>
<dbReference type="Gene3D" id="3.40.50.720">
    <property type="entry name" value="NAD(P)-binding Rossmann-like Domain"/>
    <property type="match status" value="1"/>
</dbReference>
<proteinExistence type="predicted"/>
<feature type="compositionally biased region" description="Basic and acidic residues" evidence="10">
    <location>
        <begin position="606"/>
        <end position="623"/>
    </location>
</feature>
<evidence type="ECO:0000256" key="11">
    <source>
        <dbReference type="SAM" id="Phobius"/>
    </source>
</evidence>
<dbReference type="InterPro" id="IPR038770">
    <property type="entry name" value="Na+/solute_symporter_sf"/>
</dbReference>
<reference evidence="13 14" key="2">
    <citation type="journal article" date="2016" name="Genome Announc.">
        <title>Complete Genome Sequence of Sphingopyxis terrae Strain 203-1 (NBRC 111660), a Polyethylene Glycol Degrader.</title>
        <authorList>
            <person name="Ohtsubo Y."/>
            <person name="Nonoyama S."/>
            <person name="Nagata Y."/>
            <person name="Numata M."/>
            <person name="Tsuchikane K."/>
            <person name="Hosoyama A."/>
            <person name="Yamazoe A."/>
            <person name="Tsuda M."/>
            <person name="Fujita N."/>
            <person name="Kawai F."/>
        </authorList>
    </citation>
    <scope>NUCLEOTIDE SEQUENCE [LARGE SCALE GENOMIC DNA]</scope>
    <source>
        <strain evidence="13 14">203-1</strain>
    </source>
</reference>
<reference evidence="14" key="1">
    <citation type="submission" date="2015-11" db="EMBL/GenBank/DDBJ databases">
        <title>Complete genome sequence of a polyethylene glycol-degrading strain Sphingopyxis terrae strain 203-1 (NBRC 15098).</title>
        <authorList>
            <person name="Yoshiyuki O."/>
            <person name="Shouta N."/>
            <person name="Nagata Y."/>
            <person name="Numata M."/>
            <person name="Tsuchikane K."/>
            <person name="Hosoyama A."/>
            <person name="Yamazoe A."/>
            <person name="Tsuda M."/>
            <person name="Fujita N."/>
            <person name="Kawai F."/>
        </authorList>
    </citation>
    <scope>NUCLEOTIDE SEQUENCE [LARGE SCALE GENOMIC DNA]</scope>
    <source>
        <strain evidence="14">203-1</strain>
    </source>
</reference>
<feature type="transmembrane region" description="Helical" evidence="11">
    <location>
        <begin position="316"/>
        <end position="338"/>
    </location>
</feature>
<keyword evidence="4" id="KW-0633">Potassium transport</keyword>
<evidence type="ECO:0000256" key="4">
    <source>
        <dbReference type="ARBA" id="ARBA00022538"/>
    </source>
</evidence>
<feature type="transmembrane region" description="Helical" evidence="11">
    <location>
        <begin position="204"/>
        <end position="226"/>
    </location>
</feature>
<dbReference type="Proteomes" id="UP000076234">
    <property type="component" value="Chromosome"/>
</dbReference>
<evidence type="ECO:0000259" key="12">
    <source>
        <dbReference type="PROSITE" id="PS51201"/>
    </source>
</evidence>
<dbReference type="InterPro" id="IPR006153">
    <property type="entry name" value="Cation/H_exchanger_TM"/>
</dbReference>
<feature type="region of interest" description="Disordered" evidence="10">
    <location>
        <begin position="584"/>
        <end position="633"/>
    </location>
</feature>